<feature type="region of interest" description="Disordered" evidence="1">
    <location>
        <begin position="437"/>
        <end position="457"/>
    </location>
</feature>
<feature type="region of interest" description="Disordered" evidence="1">
    <location>
        <begin position="115"/>
        <end position="144"/>
    </location>
</feature>
<evidence type="ECO:0000313" key="2">
    <source>
        <dbReference type="EMBL" id="KAG2209286.1"/>
    </source>
</evidence>
<feature type="compositionally biased region" description="Acidic residues" evidence="1">
    <location>
        <begin position="437"/>
        <end position="454"/>
    </location>
</feature>
<gene>
    <name evidence="2" type="ORF">INT47_005578</name>
</gene>
<feature type="compositionally biased region" description="Low complexity" evidence="1">
    <location>
        <begin position="305"/>
        <end position="314"/>
    </location>
</feature>
<organism evidence="2 3">
    <name type="scientific">Mucor saturninus</name>
    <dbReference type="NCBI Taxonomy" id="64648"/>
    <lineage>
        <taxon>Eukaryota</taxon>
        <taxon>Fungi</taxon>
        <taxon>Fungi incertae sedis</taxon>
        <taxon>Mucoromycota</taxon>
        <taxon>Mucoromycotina</taxon>
        <taxon>Mucoromycetes</taxon>
        <taxon>Mucorales</taxon>
        <taxon>Mucorineae</taxon>
        <taxon>Mucoraceae</taxon>
        <taxon>Mucor</taxon>
    </lineage>
</organism>
<dbReference type="AlphaFoldDB" id="A0A8H7V3Y9"/>
<feature type="compositionally biased region" description="Basic and acidic residues" evidence="1">
    <location>
        <begin position="166"/>
        <end position="196"/>
    </location>
</feature>
<evidence type="ECO:0000313" key="3">
    <source>
        <dbReference type="Proteomes" id="UP000603453"/>
    </source>
</evidence>
<feature type="compositionally biased region" description="Basic and acidic residues" evidence="1">
    <location>
        <begin position="61"/>
        <end position="75"/>
    </location>
</feature>
<feature type="region of interest" description="Disordered" evidence="1">
    <location>
        <begin position="55"/>
        <end position="75"/>
    </location>
</feature>
<reference evidence="2" key="1">
    <citation type="submission" date="2020-12" db="EMBL/GenBank/DDBJ databases">
        <title>Metabolic potential, ecology and presence of endohyphal bacteria is reflected in genomic diversity of Mucoromycotina.</title>
        <authorList>
            <person name="Muszewska A."/>
            <person name="Okrasinska A."/>
            <person name="Steczkiewicz K."/>
            <person name="Drgas O."/>
            <person name="Orlowska M."/>
            <person name="Perlinska-Lenart U."/>
            <person name="Aleksandrzak-Piekarczyk T."/>
            <person name="Szatraj K."/>
            <person name="Zielenkiewicz U."/>
            <person name="Pilsyk S."/>
            <person name="Malc E."/>
            <person name="Mieczkowski P."/>
            <person name="Kruszewska J.S."/>
            <person name="Biernat P."/>
            <person name="Pawlowska J."/>
        </authorList>
    </citation>
    <scope>NUCLEOTIDE SEQUENCE</scope>
    <source>
        <strain evidence="2">WA0000017839</strain>
    </source>
</reference>
<name>A0A8H7V3Y9_9FUNG</name>
<sequence>MSVDDNLSISFASSIGINNIKDEHLNKNNLYTDLDQLEKSVDAEFEHYMNQARSFPFQEQEQERNREHPDLKDASVHSDFEILGAEILNQVNDELDLDNDSWHRYLENNNADDLYNVKPLRNNTNDFPREEDSGHTSPGEYFGARSLPLNSLNFQQNDEYPLDSQQEERSLPLDSSDYRQERSFPLDSPKYQHEEASLPPNSSEYQQEPLNLSDFDRDQLQELNLSFTSSIKETPVKTRMQRLIEARFKSLPKPLGLFPKYEIPEIELHHLYTQKKQRNRSTGSSSISSTRQQYASGDQRPKTTSDSLSSFHSSRPTNSDEECTIEPASLHFLCEMSPKTIYAKVINLKITNPSPNTVRNFSIFSQGNLLEFEVNEGMILEHEVVQVLVKVRSNALLSYRRQQEPLDEYPSLHDKVLILIDHQQVNQLEVSIDFMSLEDDDDEEEEEEEEEEEKECGRPKCRYCALEKGYPLHSL</sequence>
<keyword evidence="3" id="KW-1185">Reference proteome</keyword>
<proteinExistence type="predicted"/>
<dbReference type="Proteomes" id="UP000603453">
    <property type="component" value="Unassembled WGS sequence"/>
</dbReference>
<feature type="region of interest" description="Disordered" evidence="1">
    <location>
        <begin position="161"/>
        <end position="208"/>
    </location>
</feature>
<dbReference type="OrthoDB" id="2278152at2759"/>
<feature type="compositionally biased region" description="Polar residues" evidence="1">
    <location>
        <begin position="199"/>
        <end position="208"/>
    </location>
</feature>
<feature type="region of interest" description="Disordered" evidence="1">
    <location>
        <begin position="274"/>
        <end position="322"/>
    </location>
</feature>
<protein>
    <submittedName>
        <fullName evidence="2">Uncharacterized protein</fullName>
    </submittedName>
</protein>
<dbReference type="EMBL" id="JAEPRD010000016">
    <property type="protein sequence ID" value="KAG2209286.1"/>
    <property type="molecule type" value="Genomic_DNA"/>
</dbReference>
<feature type="compositionally biased region" description="Low complexity" evidence="1">
    <location>
        <begin position="281"/>
        <end position="290"/>
    </location>
</feature>
<accession>A0A8H7V3Y9</accession>
<comment type="caution">
    <text evidence="2">The sequence shown here is derived from an EMBL/GenBank/DDBJ whole genome shotgun (WGS) entry which is preliminary data.</text>
</comment>
<evidence type="ECO:0000256" key="1">
    <source>
        <dbReference type="SAM" id="MobiDB-lite"/>
    </source>
</evidence>